<dbReference type="InterPro" id="IPR057268">
    <property type="entry name" value="Ribosomal_L18"/>
</dbReference>
<evidence type="ECO:0000256" key="10">
    <source>
        <dbReference type="SAM" id="MobiDB-lite"/>
    </source>
</evidence>
<dbReference type="Proteomes" id="UP000682877">
    <property type="component" value="Chromosome 5"/>
</dbReference>
<dbReference type="GO" id="GO:0003735">
    <property type="term" value="F:structural constituent of ribosome"/>
    <property type="evidence" value="ECO:0007669"/>
    <property type="project" value="InterPro"/>
</dbReference>
<feature type="domain" description="Rhodanese" evidence="11">
    <location>
        <begin position="462"/>
        <end position="580"/>
    </location>
</feature>
<dbReference type="Pfam" id="PF14204">
    <property type="entry name" value="Ribosomal_L18_c"/>
    <property type="match status" value="1"/>
</dbReference>
<comment type="subcellular location">
    <subcellularLocation>
        <location evidence="1">Cytoplasm</location>
    </subcellularLocation>
    <subcellularLocation>
        <location evidence="2">Nucleus</location>
        <location evidence="2">Nucleolus</location>
    </subcellularLocation>
    <subcellularLocation>
        <location evidence="3">Nucleus</location>
        <location evidence="3">Nucleoplasm</location>
    </subcellularLocation>
</comment>
<dbReference type="CDD" id="cd00158">
    <property type="entry name" value="RHOD"/>
    <property type="match status" value="1"/>
</dbReference>
<evidence type="ECO:0000313" key="12">
    <source>
        <dbReference type="EMBL" id="CAE6076815.1"/>
    </source>
</evidence>
<evidence type="ECO:0000256" key="2">
    <source>
        <dbReference type="ARBA" id="ARBA00004604"/>
    </source>
</evidence>
<keyword evidence="6" id="KW-0963">Cytoplasm</keyword>
<evidence type="ECO:0000256" key="4">
    <source>
        <dbReference type="ARBA" id="ARBA00007116"/>
    </source>
</evidence>
<dbReference type="EMBL" id="LR999455">
    <property type="protein sequence ID" value="CAE6076815.1"/>
    <property type="molecule type" value="Genomic_DNA"/>
</dbReference>
<dbReference type="InterPro" id="IPR025607">
    <property type="entry name" value="Ribosomal_uL18_C_euk"/>
</dbReference>
<evidence type="ECO:0000256" key="5">
    <source>
        <dbReference type="ARBA" id="ARBA00011113"/>
    </source>
</evidence>
<dbReference type="HAMAP" id="MF_01337_A">
    <property type="entry name" value="Ribosomal_uL18_A"/>
    <property type="match status" value="1"/>
</dbReference>
<name>A0A8S2AI28_ARAAE</name>
<dbReference type="GO" id="GO:0009704">
    <property type="term" value="P:de-etiolation"/>
    <property type="evidence" value="ECO:0007669"/>
    <property type="project" value="InterPro"/>
</dbReference>
<proteinExistence type="inferred from homology"/>
<evidence type="ECO:0000256" key="3">
    <source>
        <dbReference type="ARBA" id="ARBA00004642"/>
    </source>
</evidence>
<accession>A0A8S2AI28</accession>
<dbReference type="Pfam" id="PF00581">
    <property type="entry name" value="Rhodanese"/>
    <property type="match status" value="1"/>
</dbReference>
<comment type="subunit">
    <text evidence="5">Component of the large ribosomal subunit (LSU).</text>
</comment>
<gene>
    <name evidence="12" type="ORF">AARE701A_LOCUS13812</name>
</gene>
<dbReference type="InterPro" id="IPR044690">
    <property type="entry name" value="CAS_plant"/>
</dbReference>
<dbReference type="GO" id="GO:0090333">
    <property type="term" value="P:regulation of stomatal closure"/>
    <property type="evidence" value="ECO:0007669"/>
    <property type="project" value="InterPro"/>
</dbReference>
<sequence length="1030" mass="113005">MIRCKIHQVIDEQTKMKSKSAITQSTVSDETHYCESAAAGVYLSVSSCYDIAYKYPGLIKFVETKMFPLCSAASCHYHSQILFPGNWRGCSSFRRELIHRYSSGDNAFFGISNGTRLQKSFLPQATGSFFTGTIEKVEQPVSTFRSLCQNELDRINVYDLSEAVVAGDGGLAYVDGEDVFPAEAVVADVSPVEAVVPDVSPIESLSAETLTEKTSSLIDSVESGTKSSVEISQDTSVSLPDTLDLNPGSLPDAKASFDDFSSGVQESFSSSLNQGENALKNSLDSFSSSVTSITKNASEVVDSAFNRAFSAVDQTGDIAGDKFSSFSTGLKEASNRAAVIAIDLLRQSVSIAESSVTNGVSFVVYSYGSAKDLLPPDVKSALNSSEDVALKVLSPVGAVLQQVSVAIGGLERNFGLDPDDPIIHLFLFVGTTGTFWVLYRVWTYGGYAGDLSPKSTLDLLRSKEKSVLIDVRPEALREKDGIPDLRRSARFRYSSLTLPEVDGAVKRLLKGGSEVDDILTAVIIKNLKIVQDRSKVIVMDADGTRSKGIARALRKVGIKRPYLVQGGFRSWAKEGLRVKEPKPETTLTILNEEAEAILEDINPSPLQLVGVGVGFFAALYALSEWEKTLQLIAVVGLGLTIYQRLSSYDDSEDFKEDVRLLLAPVRLGAQAFSWAAEKLETNGVGLPTSPSSSDVRSRVLQAAAKHESKPSDETSESLQDASSSPEEALNNVLVKSQNSRPYSMRYQVKYRRRRDGKTDYRARIRLINQDKNKYNTPKYRFVVRFTNKDITAQIVSASIAGDVILAAAYAHELPQYGLNVGLTNYSAAYCTGLLLARRVLKMLEMDAEYEGNLEASGEDFSVEPTDNRRPFRALLDVGLIRTTTGNRVFGALKGALDGGLDIPHSNKRFAGFSKENKQLDFATHVKYIYGGHVADYMKTLNEDEPEKFQTHFSEYVKKGIEANEMEALYKKVHAAIRADPLAKKAGKQSLKEHKRFNLKKLTYKQRKANLIDRIRTLNSAAEAIDEDDNE</sequence>
<dbReference type="Pfam" id="PF17144">
    <property type="entry name" value="Ribosomal_L5e"/>
    <property type="match status" value="1"/>
</dbReference>
<dbReference type="GO" id="GO:0005654">
    <property type="term" value="C:nucleoplasm"/>
    <property type="evidence" value="ECO:0007669"/>
    <property type="project" value="UniProtKB-SubCell"/>
</dbReference>
<feature type="region of interest" description="Disordered" evidence="10">
    <location>
        <begin position="683"/>
        <end position="734"/>
    </location>
</feature>
<evidence type="ECO:0000256" key="9">
    <source>
        <dbReference type="ARBA" id="ARBA00058950"/>
    </source>
</evidence>
<dbReference type="SUPFAM" id="SSF52821">
    <property type="entry name" value="Rhodanese/Cell cycle control phosphatase"/>
    <property type="match status" value="1"/>
</dbReference>
<dbReference type="CDD" id="cd00432">
    <property type="entry name" value="Ribosomal_L18_L5e"/>
    <property type="match status" value="1"/>
</dbReference>
<evidence type="ECO:0000259" key="11">
    <source>
        <dbReference type="PROSITE" id="PS50206"/>
    </source>
</evidence>
<reference evidence="12" key="1">
    <citation type="submission" date="2021-01" db="EMBL/GenBank/DDBJ databases">
        <authorList>
            <person name="Bezrukov I."/>
        </authorList>
    </citation>
    <scope>NUCLEOTIDE SEQUENCE</scope>
</reference>
<dbReference type="FunFam" id="3.30.420.100:FF:000002">
    <property type="entry name" value="60S ribosomal protein L5"/>
    <property type="match status" value="1"/>
</dbReference>
<dbReference type="AlphaFoldDB" id="A0A8S2AI28"/>
<dbReference type="GO" id="GO:0009955">
    <property type="term" value="P:adaxial/abaxial pattern specification"/>
    <property type="evidence" value="ECO:0007669"/>
    <property type="project" value="UniProtKB-ARBA"/>
</dbReference>
<keyword evidence="7" id="KW-0689">Ribosomal protein</keyword>
<dbReference type="Gene3D" id="3.30.420.100">
    <property type="match status" value="1"/>
</dbReference>
<protein>
    <recommendedName>
        <fullName evidence="11">Rhodanese domain-containing protein</fullName>
    </recommendedName>
</protein>
<dbReference type="GO" id="GO:0005730">
    <property type="term" value="C:nucleolus"/>
    <property type="evidence" value="ECO:0007669"/>
    <property type="project" value="UniProtKB-SubCell"/>
</dbReference>
<dbReference type="GO" id="GO:0071277">
    <property type="term" value="P:cellular response to calcium ion"/>
    <property type="evidence" value="ECO:0007669"/>
    <property type="project" value="InterPro"/>
</dbReference>
<dbReference type="GO" id="GO:0006412">
    <property type="term" value="P:translation"/>
    <property type="evidence" value="ECO:0007669"/>
    <property type="project" value="InterPro"/>
</dbReference>
<dbReference type="PANTHER" id="PTHR34209">
    <property type="entry name" value="RHODANESE/CELL CYCLE CONTROL PHOSPHATASE SUPERFAMILY PROTEIN"/>
    <property type="match status" value="1"/>
</dbReference>
<dbReference type="GO" id="GO:0008097">
    <property type="term" value="F:5S rRNA binding"/>
    <property type="evidence" value="ECO:0007669"/>
    <property type="project" value="InterPro"/>
</dbReference>
<dbReference type="InterPro" id="IPR005485">
    <property type="entry name" value="Rbsml_uL18_euk_arch"/>
</dbReference>
<comment type="function">
    <text evidence="9">Component of the ribosome, a large ribonucleoprotein complex responsible for the synthesis of proteins in the cell. The small ribosomal subunit (SSU) binds messenger RNAs (mRNAs) and translates the encoded message by selecting cognate aminoacyl-transfer RNA (tRNA) molecules. The large subunit (LSU) contains the ribosomal catalytic site termed the peptidyl transferase center (PTC), which catalyzes the formation of peptide bonds, thereby polymerizing the amino acids delivered by tRNAs into a polypeptide chain. The nascent polypeptides leave the ribosome through a tunnel in the LSU and interact with protein factors that function in enzymatic processing, targeting, and the membrane insertion of nascent chains at the exit of the ribosomal tunnel. Seems involved in the regulation of cell proliferation. Essential in leaf polarity establishment, probably having a role for translation in leaf dorsoventral patterning to specify leaf adaxial identity.</text>
</comment>
<evidence type="ECO:0000313" key="13">
    <source>
        <dbReference type="Proteomes" id="UP000682877"/>
    </source>
</evidence>
<evidence type="ECO:0000256" key="7">
    <source>
        <dbReference type="ARBA" id="ARBA00022980"/>
    </source>
</evidence>
<dbReference type="GO" id="GO:0005737">
    <property type="term" value="C:cytoplasm"/>
    <property type="evidence" value="ECO:0007669"/>
    <property type="project" value="UniProtKB-SubCell"/>
</dbReference>
<dbReference type="GO" id="GO:0005840">
    <property type="term" value="C:ribosome"/>
    <property type="evidence" value="ECO:0007669"/>
    <property type="project" value="UniProtKB-KW"/>
</dbReference>
<dbReference type="InterPro" id="IPR001763">
    <property type="entry name" value="Rhodanese-like_dom"/>
</dbReference>
<organism evidence="12 13">
    <name type="scientific">Arabidopsis arenosa</name>
    <name type="common">Sand rock-cress</name>
    <name type="synonym">Cardaminopsis arenosa</name>
    <dbReference type="NCBI Taxonomy" id="38785"/>
    <lineage>
        <taxon>Eukaryota</taxon>
        <taxon>Viridiplantae</taxon>
        <taxon>Streptophyta</taxon>
        <taxon>Embryophyta</taxon>
        <taxon>Tracheophyta</taxon>
        <taxon>Spermatophyta</taxon>
        <taxon>Magnoliopsida</taxon>
        <taxon>eudicotyledons</taxon>
        <taxon>Gunneridae</taxon>
        <taxon>Pentapetalae</taxon>
        <taxon>rosids</taxon>
        <taxon>malvids</taxon>
        <taxon>Brassicales</taxon>
        <taxon>Brassicaceae</taxon>
        <taxon>Camelineae</taxon>
        <taxon>Arabidopsis</taxon>
    </lineage>
</organism>
<evidence type="ECO:0000256" key="1">
    <source>
        <dbReference type="ARBA" id="ARBA00004496"/>
    </source>
</evidence>
<dbReference type="PANTHER" id="PTHR34209:SF3">
    <property type="entry name" value="RHODANESE_CELL CYCLE CONTROL PHOSPHATASE SUPERFAMILY PROTEIN"/>
    <property type="match status" value="1"/>
</dbReference>
<dbReference type="SMART" id="SM00450">
    <property type="entry name" value="RHOD"/>
    <property type="match status" value="1"/>
</dbReference>
<comment type="similarity">
    <text evidence="4">Belongs to the universal ribosomal protein uL18 family.</text>
</comment>
<dbReference type="InterPro" id="IPR036873">
    <property type="entry name" value="Rhodanese-like_dom_sf"/>
</dbReference>
<dbReference type="Gene3D" id="3.40.250.10">
    <property type="entry name" value="Rhodanese-like domain"/>
    <property type="match status" value="1"/>
</dbReference>
<dbReference type="PROSITE" id="PS50206">
    <property type="entry name" value="RHODANESE_3"/>
    <property type="match status" value="1"/>
</dbReference>
<dbReference type="GO" id="GO:0051301">
    <property type="term" value="P:cell division"/>
    <property type="evidence" value="ECO:0007669"/>
    <property type="project" value="UniProtKB-ARBA"/>
</dbReference>
<keyword evidence="8" id="KW-0687">Ribonucleoprotein</keyword>
<dbReference type="SUPFAM" id="SSF53137">
    <property type="entry name" value="Translational machinery components"/>
    <property type="match status" value="1"/>
</dbReference>
<evidence type="ECO:0000256" key="6">
    <source>
        <dbReference type="ARBA" id="ARBA00022490"/>
    </source>
</evidence>
<dbReference type="GO" id="GO:1990904">
    <property type="term" value="C:ribonucleoprotein complex"/>
    <property type="evidence" value="ECO:0007669"/>
    <property type="project" value="UniProtKB-KW"/>
</dbReference>
<dbReference type="GO" id="GO:0009965">
    <property type="term" value="P:leaf morphogenesis"/>
    <property type="evidence" value="ECO:0007669"/>
    <property type="project" value="UniProtKB-ARBA"/>
</dbReference>
<evidence type="ECO:0000256" key="8">
    <source>
        <dbReference type="ARBA" id="ARBA00023274"/>
    </source>
</evidence>
<keyword evidence="13" id="KW-1185">Reference proteome</keyword>
<feature type="compositionally biased region" description="Polar residues" evidence="10">
    <location>
        <begin position="716"/>
        <end position="725"/>
    </location>
</feature>
<dbReference type="PRINTS" id="PR00058">
    <property type="entry name" value="RIBOSOMALL5"/>
</dbReference>